<dbReference type="PANTHER" id="PTHR10188:SF6">
    <property type="entry name" value="N(4)-(BETA-N-ACETYLGLUCOSAMINYL)-L-ASPARAGINASE"/>
    <property type="match status" value="1"/>
</dbReference>
<dbReference type="InterPro" id="IPR000246">
    <property type="entry name" value="Peptidase_T2"/>
</dbReference>
<sequence>MINRKRFLQLGLLSGVTSLLLKNGRGQVVTQNGPVVISTWDAGLAANKGAWDILSRGGTALDAVENGVKITEASQNCCVGLGANPDREGIVTLDASIMDHQFNCGSVGFLERIKHPISVARRVMEKTPHVMLVGSGAQQFAVEEGFPLEPQVLSADAQNAYKKWLEHSKYEPAINRENKGHGPFAPQRFDNGEWNHDTIGMLAMDAKGNLSGSCTTSGMGFKMRGRLGDSPIIGAGLFVDNEVGACVATGQGEDVIRVAGSHSVVEMMRQGYGPEVACRKIIERIVKIKKADAQKIQVAFIAINKNGIVGSYAIHKGFNYAIKTKIKETLVDSNYHFTS</sequence>
<dbReference type="OrthoDB" id="9780217at2"/>
<protein>
    <submittedName>
        <fullName evidence="4">N4-(Beta-N-acetylglucosaminyl)-L-asparaginase</fullName>
    </submittedName>
</protein>
<name>A0A1G6U254_NIADE</name>
<evidence type="ECO:0000256" key="3">
    <source>
        <dbReference type="PIRSR" id="PIRSR600246-3"/>
    </source>
</evidence>
<organism evidence="4 5">
    <name type="scientific">Niabella drilacis (strain DSM 25811 / CCM 8410 / CCUG 62505 / LMG 26954 / E90)</name>
    <dbReference type="NCBI Taxonomy" id="1285928"/>
    <lineage>
        <taxon>Bacteria</taxon>
        <taxon>Pseudomonadati</taxon>
        <taxon>Bacteroidota</taxon>
        <taxon>Chitinophagia</taxon>
        <taxon>Chitinophagales</taxon>
        <taxon>Chitinophagaceae</taxon>
        <taxon>Niabella</taxon>
    </lineage>
</organism>
<dbReference type="Gene3D" id="3.60.20.30">
    <property type="entry name" value="(Glycosyl)asparaginase"/>
    <property type="match status" value="1"/>
</dbReference>
<feature type="binding site" evidence="2">
    <location>
        <begin position="226"/>
        <end position="229"/>
    </location>
    <ligand>
        <name>substrate</name>
    </ligand>
</feature>
<feature type="site" description="Cleavage; by autolysis" evidence="3">
    <location>
        <begin position="197"/>
        <end position="198"/>
    </location>
</feature>
<keyword evidence="5" id="KW-1185">Reference proteome</keyword>
<dbReference type="PANTHER" id="PTHR10188">
    <property type="entry name" value="L-ASPARAGINASE"/>
    <property type="match status" value="1"/>
</dbReference>
<gene>
    <name evidence="4" type="ORF">SAMN04487894_108121</name>
</gene>
<dbReference type="GO" id="GO:0005737">
    <property type="term" value="C:cytoplasm"/>
    <property type="evidence" value="ECO:0007669"/>
    <property type="project" value="TreeGrafter"/>
</dbReference>
<evidence type="ECO:0000313" key="4">
    <source>
        <dbReference type="EMBL" id="SDD35482.1"/>
    </source>
</evidence>
<feature type="active site" description="Nucleophile" evidence="1">
    <location>
        <position position="198"/>
    </location>
</feature>
<accession>A0A1G6U254</accession>
<dbReference type="Pfam" id="PF01112">
    <property type="entry name" value="Asparaginase_2"/>
    <property type="match status" value="1"/>
</dbReference>
<dbReference type="SUPFAM" id="SSF56235">
    <property type="entry name" value="N-terminal nucleophile aminohydrolases (Ntn hydrolases)"/>
    <property type="match status" value="1"/>
</dbReference>
<proteinExistence type="predicted"/>
<evidence type="ECO:0000256" key="1">
    <source>
        <dbReference type="PIRSR" id="PIRSR600246-1"/>
    </source>
</evidence>
<dbReference type="CDD" id="cd04513">
    <property type="entry name" value="Glycosylasparaginase"/>
    <property type="match status" value="1"/>
</dbReference>
<dbReference type="InterPro" id="IPR029055">
    <property type="entry name" value="Ntn_hydrolases_N"/>
</dbReference>
<reference evidence="5" key="1">
    <citation type="submission" date="2016-10" db="EMBL/GenBank/DDBJ databases">
        <authorList>
            <person name="Varghese N."/>
            <person name="Submissions S."/>
        </authorList>
    </citation>
    <scope>NUCLEOTIDE SEQUENCE [LARGE SCALE GENOMIC DNA]</scope>
    <source>
        <strain evidence="5">DSM 25811 / CCM 8410 / LMG 26954 / E90</strain>
    </source>
</reference>
<dbReference type="Proteomes" id="UP000198757">
    <property type="component" value="Unassembled WGS sequence"/>
</dbReference>
<dbReference type="FunFam" id="3.60.20.30:FF:000005">
    <property type="entry name" value="N(4)-(Beta-N-acetylglucosaminyl)-L-asparaginase"/>
    <property type="match status" value="1"/>
</dbReference>
<evidence type="ECO:0000313" key="5">
    <source>
        <dbReference type="Proteomes" id="UP000198757"/>
    </source>
</evidence>
<dbReference type="STRING" id="1285928.SAMN04487894_108121"/>
<dbReference type="AlphaFoldDB" id="A0A1G6U254"/>
<dbReference type="RefSeq" id="WP_090391032.1">
    <property type="nucleotide sequence ID" value="NZ_FMZO01000008.1"/>
</dbReference>
<evidence type="ECO:0000256" key="2">
    <source>
        <dbReference type="PIRSR" id="PIRSR600246-2"/>
    </source>
</evidence>
<dbReference type="GO" id="GO:0016811">
    <property type="term" value="F:hydrolase activity, acting on carbon-nitrogen (but not peptide) bonds, in linear amides"/>
    <property type="evidence" value="ECO:0007669"/>
    <property type="project" value="UniProtKB-ARBA"/>
</dbReference>
<feature type="binding site" evidence="2">
    <location>
        <begin position="249"/>
        <end position="252"/>
    </location>
    <ligand>
        <name>substrate</name>
    </ligand>
</feature>
<dbReference type="EMBL" id="FMZO01000008">
    <property type="protein sequence ID" value="SDD35482.1"/>
    <property type="molecule type" value="Genomic_DNA"/>
</dbReference>